<evidence type="ECO:0000313" key="3">
    <source>
        <dbReference type="Proteomes" id="UP001144341"/>
    </source>
</evidence>
<feature type="domain" description="Prokaryotic glutathione synthetase ATP-binding" evidence="1">
    <location>
        <begin position="119"/>
        <end position="227"/>
    </location>
</feature>
<protein>
    <recommendedName>
        <fullName evidence="1">Prokaryotic glutathione synthetase ATP-binding domain-containing protein</fullName>
    </recommendedName>
</protein>
<keyword evidence="3" id="KW-1185">Reference proteome</keyword>
<dbReference type="EMBL" id="JAPWGL010000004">
    <property type="protein sequence ID" value="MCZ4224500.1"/>
    <property type="molecule type" value="Genomic_DNA"/>
</dbReference>
<comment type="caution">
    <text evidence="2">The sequence shown here is derived from an EMBL/GenBank/DDBJ whole genome shotgun (WGS) entry which is preliminary data.</text>
</comment>
<dbReference type="SUPFAM" id="SSF56059">
    <property type="entry name" value="Glutathione synthetase ATP-binding domain-like"/>
    <property type="match status" value="1"/>
</dbReference>
<proteinExistence type="predicted"/>
<accession>A0ABT4L0A4</accession>
<evidence type="ECO:0000259" key="1">
    <source>
        <dbReference type="Pfam" id="PF02955"/>
    </source>
</evidence>
<sequence>MSNRNIAYVTYYDKGAYDSTTVESEDDRLLDFLKAKGLIIEKVIWNDPLVNWEDYPLAILKSPWDYFDLIADFNQWLDHLQQKNVKLLNPVDIVRWNTDKHYLQEIEAAGLKVTQSVFINKNDKIILNDFFKMFNTDKLIVKPCVSGGAKNTFKVTAENVAEVNQQLNLLVEAEDFIIQPFLPEVLESGEWSFIFFNGSYSHSLIKQAKPGDFRVQPAHGGSVHPQKPGEELIANAQRYVTLFAKDCLYARVDGTFVKGEFLLMELELIEPFLFLNTDAENYERYYQALMELI</sequence>
<organism evidence="2 3">
    <name type="scientific">Pedobacter rhodius</name>
    <dbReference type="NCBI Taxonomy" id="3004098"/>
    <lineage>
        <taxon>Bacteria</taxon>
        <taxon>Pseudomonadati</taxon>
        <taxon>Bacteroidota</taxon>
        <taxon>Sphingobacteriia</taxon>
        <taxon>Sphingobacteriales</taxon>
        <taxon>Sphingobacteriaceae</taxon>
        <taxon>Pedobacter</taxon>
    </lineage>
</organism>
<dbReference type="InterPro" id="IPR053191">
    <property type="entry name" value="DcsG_Biosynth_Enzyme"/>
</dbReference>
<dbReference type="Pfam" id="PF02955">
    <property type="entry name" value="GSH-S_ATP"/>
    <property type="match status" value="1"/>
</dbReference>
<dbReference type="PANTHER" id="PTHR39217:SF1">
    <property type="entry name" value="GLUTATHIONE SYNTHETASE"/>
    <property type="match status" value="1"/>
</dbReference>
<reference evidence="2" key="1">
    <citation type="submission" date="2022-12" db="EMBL/GenBank/DDBJ databases">
        <title>Genome sequence of SJ11.</title>
        <authorList>
            <person name="Woo H."/>
        </authorList>
    </citation>
    <scope>NUCLEOTIDE SEQUENCE</scope>
    <source>
        <strain evidence="2">SJ11</strain>
    </source>
</reference>
<dbReference type="RefSeq" id="WP_269416285.1">
    <property type="nucleotide sequence ID" value="NZ_JAPWGL010000004.1"/>
</dbReference>
<name>A0ABT4L0A4_9SPHI</name>
<dbReference type="InterPro" id="IPR004218">
    <property type="entry name" value="GSHS_ATP-bd"/>
</dbReference>
<evidence type="ECO:0000313" key="2">
    <source>
        <dbReference type="EMBL" id="MCZ4224500.1"/>
    </source>
</evidence>
<dbReference type="Proteomes" id="UP001144341">
    <property type="component" value="Unassembled WGS sequence"/>
</dbReference>
<gene>
    <name evidence="2" type="ORF">O0931_14415</name>
</gene>
<dbReference type="PANTHER" id="PTHR39217">
    <property type="match status" value="1"/>
</dbReference>